<dbReference type="PANTHER" id="PTHR11374">
    <property type="entry name" value="UDP-GLUCOSE DEHYDROGENASE/UDP-MANNAC DEHYDROGENASE"/>
    <property type="match status" value="1"/>
</dbReference>
<dbReference type="InterPro" id="IPR014027">
    <property type="entry name" value="UDP-Glc/GDP-Man_DH_C"/>
</dbReference>
<dbReference type="GO" id="GO:0005634">
    <property type="term" value="C:nucleus"/>
    <property type="evidence" value="ECO:0007669"/>
    <property type="project" value="TreeGrafter"/>
</dbReference>
<dbReference type="OrthoDB" id="5059218at2759"/>
<organism evidence="3 4">
    <name type="scientific">Stentor coeruleus</name>
    <dbReference type="NCBI Taxonomy" id="5963"/>
    <lineage>
        <taxon>Eukaryota</taxon>
        <taxon>Sar</taxon>
        <taxon>Alveolata</taxon>
        <taxon>Ciliophora</taxon>
        <taxon>Postciliodesmatophora</taxon>
        <taxon>Heterotrichea</taxon>
        <taxon>Heterotrichida</taxon>
        <taxon>Stentoridae</taxon>
        <taxon>Stentor</taxon>
    </lineage>
</organism>
<dbReference type="InterPro" id="IPR036220">
    <property type="entry name" value="UDP-Glc/GDP-Man_DH_C_sf"/>
</dbReference>
<sequence length="92" mass="10513">MLSEMNFHGFLDGISSEKHLISHSDPYVAVKNTCAIVVLTEWDIFRNLDYESMYAEMQKPAFIFDGRNVLNHKALKRVGFKVVAIGKSEFCI</sequence>
<dbReference type="AlphaFoldDB" id="A0A1R2BKQ3"/>
<dbReference type="GO" id="GO:0051287">
    <property type="term" value="F:NAD binding"/>
    <property type="evidence" value="ECO:0007669"/>
    <property type="project" value="InterPro"/>
</dbReference>
<dbReference type="EMBL" id="MPUH01000580">
    <property type="protein sequence ID" value="OMJ77336.1"/>
    <property type="molecule type" value="Genomic_DNA"/>
</dbReference>
<protein>
    <recommendedName>
        <fullName evidence="2">UDP-glucose/GDP-mannose dehydrogenase C-terminal domain-containing protein</fullName>
    </recommendedName>
</protein>
<dbReference type="PANTHER" id="PTHR11374:SF3">
    <property type="entry name" value="UDP-GLUCOSE 6-DEHYDROGENASE"/>
    <property type="match status" value="1"/>
</dbReference>
<evidence type="ECO:0000259" key="2">
    <source>
        <dbReference type="SMART" id="SM00984"/>
    </source>
</evidence>
<dbReference type="Proteomes" id="UP000187209">
    <property type="component" value="Unassembled WGS sequence"/>
</dbReference>
<keyword evidence="4" id="KW-1185">Reference proteome</keyword>
<evidence type="ECO:0000313" key="4">
    <source>
        <dbReference type="Proteomes" id="UP000187209"/>
    </source>
</evidence>
<dbReference type="InterPro" id="IPR028356">
    <property type="entry name" value="UDPglc_DH_euk"/>
</dbReference>
<dbReference type="Pfam" id="PF03720">
    <property type="entry name" value="UDPG_MGDP_dh_C"/>
    <property type="match status" value="1"/>
</dbReference>
<reference evidence="3 4" key="1">
    <citation type="submission" date="2016-11" db="EMBL/GenBank/DDBJ databases">
        <title>The macronuclear genome of Stentor coeruleus: a giant cell with tiny introns.</title>
        <authorList>
            <person name="Slabodnick M."/>
            <person name="Ruby J.G."/>
            <person name="Reiff S.B."/>
            <person name="Swart E.C."/>
            <person name="Gosai S."/>
            <person name="Prabakaran S."/>
            <person name="Witkowska E."/>
            <person name="Larue G.E."/>
            <person name="Fisher S."/>
            <person name="Freeman R.M."/>
            <person name="Gunawardena J."/>
            <person name="Chu W."/>
            <person name="Stover N.A."/>
            <person name="Gregory B.D."/>
            <person name="Nowacki M."/>
            <person name="Derisi J."/>
            <person name="Roy S.W."/>
            <person name="Marshall W.F."/>
            <person name="Sood P."/>
        </authorList>
    </citation>
    <scope>NUCLEOTIDE SEQUENCE [LARGE SCALE GENOMIC DNA]</scope>
    <source>
        <strain evidence="3">WM001</strain>
    </source>
</reference>
<dbReference type="GO" id="GO:0006024">
    <property type="term" value="P:glycosaminoglycan biosynthetic process"/>
    <property type="evidence" value="ECO:0007669"/>
    <property type="project" value="TreeGrafter"/>
</dbReference>
<gene>
    <name evidence="3" type="ORF">SteCoe_23079</name>
</gene>
<proteinExistence type="predicted"/>
<comment type="catalytic activity">
    <reaction evidence="1">
        <text>UDP-alpha-D-glucose + 2 NAD(+) + H2O = UDP-alpha-D-glucuronate + 2 NADH + 3 H(+)</text>
        <dbReference type="Rhea" id="RHEA:23596"/>
        <dbReference type="ChEBI" id="CHEBI:15377"/>
        <dbReference type="ChEBI" id="CHEBI:15378"/>
        <dbReference type="ChEBI" id="CHEBI:57540"/>
        <dbReference type="ChEBI" id="CHEBI:57945"/>
        <dbReference type="ChEBI" id="CHEBI:58052"/>
        <dbReference type="ChEBI" id="CHEBI:58885"/>
        <dbReference type="EC" id="1.1.1.22"/>
    </reaction>
</comment>
<evidence type="ECO:0000256" key="1">
    <source>
        <dbReference type="ARBA" id="ARBA00047473"/>
    </source>
</evidence>
<name>A0A1R2BKQ3_9CILI</name>
<feature type="domain" description="UDP-glucose/GDP-mannose dehydrogenase C-terminal" evidence="2">
    <location>
        <begin position="8"/>
        <end position="72"/>
    </location>
</feature>
<evidence type="ECO:0000313" key="3">
    <source>
        <dbReference type="EMBL" id="OMJ77336.1"/>
    </source>
</evidence>
<dbReference type="SUPFAM" id="SSF52413">
    <property type="entry name" value="UDP-glucose/GDP-mannose dehydrogenase C-terminal domain"/>
    <property type="match status" value="1"/>
</dbReference>
<accession>A0A1R2BKQ3</accession>
<comment type="caution">
    <text evidence="3">The sequence shown here is derived from an EMBL/GenBank/DDBJ whole genome shotgun (WGS) entry which is preliminary data.</text>
</comment>
<dbReference type="Gene3D" id="3.40.50.720">
    <property type="entry name" value="NAD(P)-binding Rossmann-like Domain"/>
    <property type="match status" value="1"/>
</dbReference>
<dbReference type="GO" id="GO:0003979">
    <property type="term" value="F:UDP-glucose 6-dehydrogenase activity"/>
    <property type="evidence" value="ECO:0007669"/>
    <property type="project" value="UniProtKB-EC"/>
</dbReference>
<dbReference type="SMART" id="SM00984">
    <property type="entry name" value="UDPG_MGDP_dh_C"/>
    <property type="match status" value="1"/>
</dbReference>